<evidence type="ECO:0000256" key="1">
    <source>
        <dbReference type="ARBA" id="ARBA00022614"/>
    </source>
</evidence>
<keyword evidence="2" id="KW-0677">Repeat</keyword>
<proteinExistence type="predicted"/>
<protein>
    <submittedName>
        <fullName evidence="4">Uncharacterized protein</fullName>
    </submittedName>
</protein>
<dbReference type="Pfam" id="PF00560">
    <property type="entry name" value="LRR_1"/>
    <property type="match status" value="1"/>
</dbReference>
<evidence type="ECO:0000256" key="3">
    <source>
        <dbReference type="SAM" id="MobiDB-lite"/>
    </source>
</evidence>
<dbReference type="PANTHER" id="PTHR48051">
    <property type="match status" value="1"/>
</dbReference>
<dbReference type="Pfam" id="PF13855">
    <property type="entry name" value="LRR_8"/>
    <property type="match status" value="1"/>
</dbReference>
<dbReference type="InterPro" id="IPR003591">
    <property type="entry name" value="Leu-rich_rpt_typical-subtyp"/>
</dbReference>
<dbReference type="PROSITE" id="PS51450">
    <property type="entry name" value="LRR"/>
    <property type="match status" value="2"/>
</dbReference>
<dbReference type="GO" id="GO:0005737">
    <property type="term" value="C:cytoplasm"/>
    <property type="evidence" value="ECO:0007669"/>
    <property type="project" value="TreeGrafter"/>
</dbReference>
<dbReference type="SMART" id="SM00369">
    <property type="entry name" value="LRR_TYP"/>
    <property type="match status" value="4"/>
</dbReference>
<dbReference type="SMART" id="SM00364">
    <property type="entry name" value="LRR_BAC"/>
    <property type="match status" value="6"/>
</dbReference>
<dbReference type="InterPro" id="IPR001611">
    <property type="entry name" value="Leu-rich_rpt"/>
</dbReference>
<reference evidence="4 5" key="1">
    <citation type="submission" date="2018-09" db="EMBL/GenBank/DDBJ databases">
        <title>Genomic investigation of the strawberry pathogen Phytophthora fragariae indicates pathogenicity is determined by transcriptional variation in three key races.</title>
        <authorList>
            <person name="Adams T.M."/>
            <person name="Armitage A.D."/>
            <person name="Sobczyk M.K."/>
            <person name="Bates H.J."/>
            <person name="Dunwell J.M."/>
            <person name="Nellist C.F."/>
            <person name="Harrison R.J."/>
        </authorList>
    </citation>
    <scope>NUCLEOTIDE SEQUENCE [LARGE SCALE GENOMIC DNA]</scope>
    <source>
        <strain evidence="4 5">SCRP324</strain>
    </source>
</reference>
<dbReference type="PRINTS" id="PR00019">
    <property type="entry name" value="LEURICHRPT"/>
</dbReference>
<dbReference type="OrthoDB" id="1728874at2759"/>
<dbReference type="EMBL" id="QXFU01000002">
    <property type="protein sequence ID" value="KAE9049084.1"/>
    <property type="molecule type" value="Genomic_DNA"/>
</dbReference>
<accession>A0A6A3P9A0</accession>
<sequence>MGNTAAKAREAHAQTKSKPKTGRSVQQQKLKSAKATGVLALPNSKLKKLPEELLELSALRTLDLSANKLSELPPQLNALKTLKTLKVPSNVLTTLPDLSGLEALTTLVLDSNTLEDIPNALPPNLTKLSIKGNKLRAVPRTVLELAQLQELDLSDNALETLPSNLGEMQELQELNVDGNKLTELPAALARCTKLKVLSARRNSLVGRSAGAKVQSIAAELLGEGSAVQVMNLEGNPMTKEDLQGMDGFDAFLTRRMKLKNKEIHGGLNSDLSLCGLELCRQSTHDLGKILRYEVHERWVNVRGRLEADIPGAGALITSMELRVYNRQIPMSSRTTQATIQHLGRAQVEVPMMATKCMAKVHLSKRQIAQIGVDSSFKFTVFLFKRNLQRFLLMR</sequence>
<dbReference type="AlphaFoldDB" id="A0A6A3P9A0"/>
<evidence type="ECO:0000256" key="2">
    <source>
        <dbReference type="ARBA" id="ARBA00022737"/>
    </source>
</evidence>
<dbReference type="Proteomes" id="UP000435112">
    <property type="component" value="Unassembled WGS sequence"/>
</dbReference>
<evidence type="ECO:0000313" key="4">
    <source>
        <dbReference type="EMBL" id="KAE9049084.1"/>
    </source>
</evidence>
<feature type="region of interest" description="Disordered" evidence="3">
    <location>
        <begin position="1"/>
        <end position="36"/>
    </location>
</feature>
<dbReference type="InterPro" id="IPR050216">
    <property type="entry name" value="LRR_domain-containing"/>
</dbReference>
<dbReference type="InterPro" id="IPR032675">
    <property type="entry name" value="LRR_dom_sf"/>
</dbReference>
<keyword evidence="1" id="KW-0433">Leucine-rich repeat</keyword>
<name>A0A6A3P9A0_9STRA</name>
<organism evidence="4 5">
    <name type="scientific">Phytophthora rubi</name>
    <dbReference type="NCBI Taxonomy" id="129364"/>
    <lineage>
        <taxon>Eukaryota</taxon>
        <taxon>Sar</taxon>
        <taxon>Stramenopiles</taxon>
        <taxon>Oomycota</taxon>
        <taxon>Peronosporomycetes</taxon>
        <taxon>Peronosporales</taxon>
        <taxon>Peronosporaceae</taxon>
        <taxon>Phytophthora</taxon>
    </lineage>
</organism>
<dbReference type="PANTHER" id="PTHR48051:SF1">
    <property type="entry name" value="RAS SUPPRESSOR PROTEIN 1"/>
    <property type="match status" value="1"/>
</dbReference>
<gene>
    <name evidence="4" type="ORF">PR002_g94</name>
</gene>
<dbReference type="Gene3D" id="3.80.10.10">
    <property type="entry name" value="Ribonuclease Inhibitor"/>
    <property type="match status" value="1"/>
</dbReference>
<evidence type="ECO:0000313" key="5">
    <source>
        <dbReference type="Proteomes" id="UP000435112"/>
    </source>
</evidence>
<dbReference type="SUPFAM" id="SSF52058">
    <property type="entry name" value="L domain-like"/>
    <property type="match status" value="1"/>
</dbReference>
<comment type="caution">
    <text evidence="4">The sequence shown here is derived from an EMBL/GenBank/DDBJ whole genome shotgun (WGS) entry which is preliminary data.</text>
</comment>